<feature type="transmembrane region" description="Helical" evidence="1">
    <location>
        <begin position="237"/>
        <end position="254"/>
    </location>
</feature>
<keyword evidence="1" id="KW-0472">Membrane</keyword>
<dbReference type="Proteomes" id="UP000600865">
    <property type="component" value="Unassembled WGS sequence"/>
</dbReference>
<dbReference type="AlphaFoldDB" id="A0A918NDT9"/>
<feature type="transmembrane region" description="Helical" evidence="1">
    <location>
        <begin position="117"/>
        <end position="137"/>
    </location>
</feature>
<dbReference type="EMBL" id="BMYV01000001">
    <property type="protein sequence ID" value="GGX65146.1"/>
    <property type="molecule type" value="Genomic_DNA"/>
</dbReference>
<proteinExistence type="predicted"/>
<evidence type="ECO:0000256" key="1">
    <source>
        <dbReference type="SAM" id="Phobius"/>
    </source>
</evidence>
<keyword evidence="1" id="KW-0812">Transmembrane</keyword>
<comment type="caution">
    <text evidence="2">The sequence shown here is derived from an EMBL/GenBank/DDBJ whole genome shotgun (WGS) entry which is preliminary data.</text>
</comment>
<feature type="transmembrane region" description="Helical" evidence="1">
    <location>
        <begin position="266"/>
        <end position="283"/>
    </location>
</feature>
<organism evidence="2 3">
    <name type="scientific">Litorimonas cladophorae</name>
    <dbReference type="NCBI Taxonomy" id="1220491"/>
    <lineage>
        <taxon>Bacteria</taxon>
        <taxon>Pseudomonadati</taxon>
        <taxon>Pseudomonadota</taxon>
        <taxon>Alphaproteobacteria</taxon>
        <taxon>Maricaulales</taxon>
        <taxon>Robiginitomaculaceae</taxon>
    </lineage>
</organism>
<gene>
    <name evidence="2" type="ORF">GCM10011309_14260</name>
</gene>
<keyword evidence="3" id="KW-1185">Reference proteome</keyword>
<sequence length="320" mass="35855">MQLGPQNAEMGRHWGYDPSWYGIQMLFILSGFLAARSMSKGRSVREFFVSRIWSIWPALIAATLISVLIIYPIMCLPDAPVRMSMADLTVYFFKTIFLIDPGGQMPGLLDDAKYMCLLQGAIWTLRWGFLLHIAFLIGWKMRILQSPKIVFTLCIAAIASYVGIVDYAVSNAAFGSTIEPFLPAIRLGYAYLVGVTLLVWQSALRFNKRRILVSSAAIALAATGFHLWFPWSATQEILGVAFWLTLSFGFLHNAPQFLQRCPRLAPALYVSIWPTAQIIVALLPNHTQFTMIAISMLFAGISAVILYLLLRQARVQPARL</sequence>
<feature type="transmembrane region" description="Helical" evidence="1">
    <location>
        <begin position="149"/>
        <end position="169"/>
    </location>
</feature>
<feature type="transmembrane region" description="Helical" evidence="1">
    <location>
        <begin position="289"/>
        <end position="310"/>
    </location>
</feature>
<reference evidence="2 3" key="1">
    <citation type="journal article" date="2014" name="Int. J. Syst. Evol. Microbiol.">
        <title>Complete genome sequence of Corynebacterium casei LMG S-19264T (=DSM 44701T), isolated from a smear-ripened cheese.</title>
        <authorList>
            <consortium name="US DOE Joint Genome Institute (JGI-PGF)"/>
            <person name="Walter F."/>
            <person name="Albersmeier A."/>
            <person name="Kalinowski J."/>
            <person name="Ruckert C."/>
        </authorList>
    </citation>
    <scope>NUCLEOTIDE SEQUENCE [LARGE SCALE GENOMIC DNA]</scope>
    <source>
        <strain evidence="2 3">KCTC 23968</strain>
    </source>
</reference>
<protein>
    <recommendedName>
        <fullName evidence="4">Acyltransferase</fullName>
    </recommendedName>
</protein>
<evidence type="ECO:0000313" key="3">
    <source>
        <dbReference type="Proteomes" id="UP000600865"/>
    </source>
</evidence>
<keyword evidence="1" id="KW-1133">Transmembrane helix</keyword>
<accession>A0A918NDT9</accession>
<evidence type="ECO:0008006" key="4">
    <source>
        <dbReference type="Google" id="ProtNLM"/>
    </source>
</evidence>
<feature type="transmembrane region" description="Helical" evidence="1">
    <location>
        <begin position="181"/>
        <end position="200"/>
    </location>
</feature>
<feature type="transmembrane region" description="Helical" evidence="1">
    <location>
        <begin position="51"/>
        <end position="74"/>
    </location>
</feature>
<evidence type="ECO:0000313" key="2">
    <source>
        <dbReference type="EMBL" id="GGX65146.1"/>
    </source>
</evidence>
<feature type="transmembrane region" description="Helical" evidence="1">
    <location>
        <begin position="212"/>
        <end position="231"/>
    </location>
</feature>
<feature type="transmembrane region" description="Helical" evidence="1">
    <location>
        <begin position="20"/>
        <end position="39"/>
    </location>
</feature>
<name>A0A918NDT9_9PROT</name>